<accession>H2XVT0</accession>
<evidence type="ECO:0000313" key="2">
    <source>
        <dbReference type="Proteomes" id="UP000008144"/>
    </source>
</evidence>
<dbReference type="Proteomes" id="UP000008144">
    <property type="component" value="Unassembled WGS sequence"/>
</dbReference>
<reference evidence="1" key="2">
    <citation type="submission" date="2025-08" db="UniProtKB">
        <authorList>
            <consortium name="Ensembl"/>
        </authorList>
    </citation>
    <scope>IDENTIFICATION</scope>
</reference>
<dbReference type="Ensembl" id="ENSCINT00000032137.1">
    <property type="protein sequence ID" value="ENSCINP00000033764.1"/>
    <property type="gene ID" value="ENSCING00000020589.1"/>
</dbReference>
<proteinExistence type="predicted"/>
<reference evidence="2" key="1">
    <citation type="journal article" date="2002" name="Science">
        <title>The draft genome of Ciona intestinalis: insights into chordate and vertebrate origins.</title>
        <authorList>
            <person name="Dehal P."/>
            <person name="Satou Y."/>
            <person name="Campbell R.K."/>
            <person name="Chapman J."/>
            <person name="Degnan B."/>
            <person name="De Tomaso A."/>
            <person name="Davidson B."/>
            <person name="Di Gregorio A."/>
            <person name="Gelpke M."/>
            <person name="Goodstein D.M."/>
            <person name="Harafuji N."/>
            <person name="Hastings K.E."/>
            <person name="Ho I."/>
            <person name="Hotta K."/>
            <person name="Huang W."/>
            <person name="Kawashima T."/>
            <person name="Lemaire P."/>
            <person name="Martinez D."/>
            <person name="Meinertzhagen I.A."/>
            <person name="Necula S."/>
            <person name="Nonaka M."/>
            <person name="Putnam N."/>
            <person name="Rash S."/>
            <person name="Saiga H."/>
            <person name="Satake M."/>
            <person name="Terry A."/>
            <person name="Yamada L."/>
            <person name="Wang H.G."/>
            <person name="Awazu S."/>
            <person name="Azumi K."/>
            <person name="Boore J."/>
            <person name="Branno M."/>
            <person name="Chin-Bow S."/>
            <person name="DeSantis R."/>
            <person name="Doyle S."/>
            <person name="Francino P."/>
            <person name="Keys D.N."/>
            <person name="Haga S."/>
            <person name="Hayashi H."/>
            <person name="Hino K."/>
            <person name="Imai K.S."/>
            <person name="Inaba K."/>
            <person name="Kano S."/>
            <person name="Kobayashi K."/>
            <person name="Kobayashi M."/>
            <person name="Lee B.I."/>
            <person name="Makabe K.W."/>
            <person name="Manohar C."/>
            <person name="Matassi G."/>
            <person name="Medina M."/>
            <person name="Mochizuki Y."/>
            <person name="Mount S."/>
            <person name="Morishita T."/>
            <person name="Miura S."/>
            <person name="Nakayama A."/>
            <person name="Nishizaka S."/>
            <person name="Nomoto H."/>
            <person name="Ohta F."/>
            <person name="Oishi K."/>
            <person name="Rigoutsos I."/>
            <person name="Sano M."/>
            <person name="Sasaki A."/>
            <person name="Sasakura Y."/>
            <person name="Shoguchi E."/>
            <person name="Shin-i T."/>
            <person name="Spagnuolo A."/>
            <person name="Stainier D."/>
            <person name="Suzuki M.M."/>
            <person name="Tassy O."/>
            <person name="Takatori N."/>
            <person name="Tokuoka M."/>
            <person name="Yagi K."/>
            <person name="Yoshizaki F."/>
            <person name="Wada S."/>
            <person name="Zhang C."/>
            <person name="Hyatt P.D."/>
            <person name="Larimer F."/>
            <person name="Detter C."/>
            <person name="Doggett N."/>
            <person name="Glavina T."/>
            <person name="Hawkins T."/>
            <person name="Richardson P."/>
            <person name="Lucas S."/>
            <person name="Kohara Y."/>
            <person name="Levine M."/>
            <person name="Satoh N."/>
            <person name="Rokhsar D.S."/>
        </authorList>
    </citation>
    <scope>NUCLEOTIDE SEQUENCE [LARGE SCALE GENOMIC DNA]</scope>
</reference>
<dbReference type="InParanoid" id="H2XVT0"/>
<protein>
    <submittedName>
        <fullName evidence="1">Uncharacterized protein</fullName>
    </submittedName>
</protein>
<keyword evidence="2" id="KW-1185">Reference proteome</keyword>
<reference evidence="1" key="3">
    <citation type="submission" date="2025-09" db="UniProtKB">
        <authorList>
            <consortium name="Ensembl"/>
        </authorList>
    </citation>
    <scope>IDENTIFICATION</scope>
</reference>
<sequence length="60" mass="6880">MLLDKTKTFLYKTTNISSAICILICQALVSATCRPKCLLTDYQVKTDRTPVQKNPKYLHF</sequence>
<name>H2XVT0_CIOIN</name>
<organism evidence="1 2">
    <name type="scientific">Ciona intestinalis</name>
    <name type="common">Transparent sea squirt</name>
    <name type="synonym">Ascidia intestinalis</name>
    <dbReference type="NCBI Taxonomy" id="7719"/>
    <lineage>
        <taxon>Eukaryota</taxon>
        <taxon>Metazoa</taxon>
        <taxon>Chordata</taxon>
        <taxon>Tunicata</taxon>
        <taxon>Ascidiacea</taxon>
        <taxon>Phlebobranchia</taxon>
        <taxon>Cionidae</taxon>
        <taxon>Ciona</taxon>
    </lineage>
</organism>
<evidence type="ECO:0000313" key="1">
    <source>
        <dbReference type="Ensembl" id="ENSCINP00000033764.1"/>
    </source>
</evidence>
<dbReference type="AlphaFoldDB" id="H2XVT0"/>
<dbReference type="HOGENOM" id="CLU_2941026_0_0_1"/>